<dbReference type="AlphaFoldDB" id="A0A6I3SJ32"/>
<dbReference type="EC" id="3.5.1.44" evidence="6"/>
<evidence type="ECO:0000313" key="11">
    <source>
        <dbReference type="EMBL" id="MTV48888.1"/>
    </source>
</evidence>
<evidence type="ECO:0000256" key="5">
    <source>
        <dbReference type="ARBA" id="ARBA00048267"/>
    </source>
</evidence>
<comment type="function">
    <text evidence="4">May play the central regulatory role in sporulation. It may be an element of the effector pathway responsible for the activation of sporulation genes in response to nutritional stress. Spo0A may act in concert with spo0H (a sigma factor) to control the expression of some genes that are critical to the sporulation process.</text>
</comment>
<feature type="modified residue" description="4-aspartylphosphate" evidence="6 8">
    <location>
        <position position="56"/>
    </location>
</feature>
<dbReference type="Pfam" id="PF01339">
    <property type="entry name" value="CheB_methylest"/>
    <property type="match status" value="1"/>
</dbReference>
<evidence type="ECO:0000256" key="2">
    <source>
        <dbReference type="ARBA" id="ARBA00022500"/>
    </source>
</evidence>
<evidence type="ECO:0000256" key="4">
    <source>
        <dbReference type="ARBA" id="ARBA00024867"/>
    </source>
</evidence>
<dbReference type="GO" id="GO:0006935">
    <property type="term" value="P:chemotaxis"/>
    <property type="evidence" value="ECO:0007669"/>
    <property type="project" value="UniProtKB-UniRule"/>
</dbReference>
<dbReference type="InterPro" id="IPR008248">
    <property type="entry name" value="CheB-like"/>
</dbReference>
<dbReference type="PANTHER" id="PTHR42872:SF6">
    <property type="entry name" value="PROTEIN-GLUTAMATE METHYLESTERASE_PROTEIN-GLUTAMINE GLUTAMINASE"/>
    <property type="match status" value="1"/>
</dbReference>
<keyword evidence="6 8" id="KW-0597">Phosphoprotein</keyword>
<keyword evidence="11" id="KW-0808">Transferase</keyword>
<dbReference type="GO" id="GO:0008984">
    <property type="term" value="F:protein-glutamate methylesterase activity"/>
    <property type="evidence" value="ECO:0007669"/>
    <property type="project" value="UniProtKB-UniRule"/>
</dbReference>
<dbReference type="NCBIfam" id="NF001965">
    <property type="entry name" value="PRK00742.1"/>
    <property type="match status" value="1"/>
</dbReference>
<name>A0A6I3SJ32_HELMO</name>
<dbReference type="RefSeq" id="WP_155475994.1">
    <property type="nucleotide sequence ID" value="NZ_WNKU01000007.1"/>
</dbReference>
<sequence>MEKLKVLVADDTLVYRKILTHAVESTGLATVEFTASNGLLAMERIRHNKLDVALLDMFMPEMDGLAVLEQIRNEHPHIAVILISGRGPDNASATVRALSLGALDFILKPEESDANKSMEKLKSQLQALFAQIKIKKLSSDKESSALTREQTQKPLSVALPVAKERTTASLSINQKRKFNGVDLVVIASSTGGPVALEKVCQQLPANFSIPVLVVQHMPADFTRILAQSLSRKCQLPVVEAGEGELVRPGKIMIAPGGLHMTVQPGKGASKVIKLNNSPLVNGVRPAADVLFESLAQGCKRDRILAVILTGMGNDGLRGVTEMKLHCDCYCLTQSEKTCVVYGMPRSVAEAGLSDEAVDIEEIAARINRLVSGGQ</sequence>
<comment type="subcellular location">
    <subcellularLocation>
        <location evidence="6">Cytoplasm</location>
    </subcellularLocation>
</comment>
<evidence type="ECO:0000313" key="12">
    <source>
        <dbReference type="Proteomes" id="UP000430670"/>
    </source>
</evidence>
<evidence type="ECO:0000259" key="9">
    <source>
        <dbReference type="PROSITE" id="PS50110"/>
    </source>
</evidence>
<dbReference type="SUPFAM" id="SSF52172">
    <property type="entry name" value="CheY-like"/>
    <property type="match status" value="1"/>
</dbReference>
<dbReference type="GO" id="GO:0032259">
    <property type="term" value="P:methylation"/>
    <property type="evidence" value="ECO:0007669"/>
    <property type="project" value="UniProtKB-KW"/>
</dbReference>
<dbReference type="CDD" id="cd17541">
    <property type="entry name" value="REC_CheB-like"/>
    <property type="match status" value="1"/>
</dbReference>
<feature type="active site" evidence="6 7">
    <location>
        <position position="314"/>
    </location>
</feature>
<keyword evidence="12" id="KW-1185">Reference proteome</keyword>
<feature type="domain" description="Response regulatory" evidence="9">
    <location>
        <begin position="5"/>
        <end position="123"/>
    </location>
</feature>
<dbReference type="PIRSF" id="PIRSF000876">
    <property type="entry name" value="RR_chemtxs_CheB"/>
    <property type="match status" value="1"/>
</dbReference>
<evidence type="ECO:0000256" key="1">
    <source>
        <dbReference type="ARBA" id="ARBA00022490"/>
    </source>
</evidence>
<dbReference type="EMBL" id="WNKU01000007">
    <property type="protein sequence ID" value="MTV48888.1"/>
    <property type="molecule type" value="Genomic_DNA"/>
</dbReference>
<evidence type="ECO:0000256" key="7">
    <source>
        <dbReference type="PROSITE-ProRule" id="PRU00050"/>
    </source>
</evidence>
<dbReference type="PROSITE" id="PS50110">
    <property type="entry name" value="RESPONSE_REGULATORY"/>
    <property type="match status" value="1"/>
</dbReference>
<comment type="caution">
    <text evidence="11">The sequence shown here is derived from an EMBL/GenBank/DDBJ whole genome shotgun (WGS) entry which is preliminary data.</text>
</comment>
<protein>
    <recommendedName>
        <fullName evidence="6">Protein-glutamate methylesterase/protein-glutamine glutaminase</fullName>
        <ecNumber evidence="6">3.1.1.61</ecNumber>
        <ecNumber evidence="6">3.5.1.44</ecNumber>
    </recommendedName>
</protein>
<dbReference type="InterPro" id="IPR001789">
    <property type="entry name" value="Sig_transdc_resp-reg_receiver"/>
</dbReference>
<dbReference type="SMART" id="SM00448">
    <property type="entry name" value="REC"/>
    <property type="match status" value="1"/>
</dbReference>
<proteinExistence type="inferred from homology"/>
<dbReference type="InterPro" id="IPR011006">
    <property type="entry name" value="CheY-like_superfamily"/>
</dbReference>
<comment type="catalytic activity">
    <reaction evidence="5 6">
        <text>[protein]-L-glutamate 5-O-methyl ester + H2O = L-glutamyl-[protein] + methanol + H(+)</text>
        <dbReference type="Rhea" id="RHEA:23236"/>
        <dbReference type="Rhea" id="RHEA-COMP:10208"/>
        <dbReference type="Rhea" id="RHEA-COMP:10311"/>
        <dbReference type="ChEBI" id="CHEBI:15377"/>
        <dbReference type="ChEBI" id="CHEBI:15378"/>
        <dbReference type="ChEBI" id="CHEBI:17790"/>
        <dbReference type="ChEBI" id="CHEBI:29973"/>
        <dbReference type="ChEBI" id="CHEBI:82795"/>
        <dbReference type="EC" id="3.1.1.61"/>
    </reaction>
</comment>
<gene>
    <name evidence="6 11" type="primary">cheB</name>
    <name evidence="11" type="ORF">GJ688_07820</name>
</gene>
<comment type="function">
    <text evidence="6">Involved in chemotaxis. Part of a chemotaxis signal transduction system that modulates chemotaxis in response to various stimuli. Catalyzes the demethylation of specific methylglutamate residues introduced into the chemoreceptors (methyl-accepting chemotaxis proteins or MCP) by CheR. Also mediates the irreversible deamidation of specific glutamine residues to glutamic acid.</text>
</comment>
<dbReference type="Gene3D" id="3.40.50.2300">
    <property type="match status" value="1"/>
</dbReference>
<keyword evidence="1 6" id="KW-0963">Cytoplasm</keyword>
<comment type="catalytic activity">
    <reaction evidence="6">
        <text>L-glutaminyl-[protein] + H2O = L-glutamyl-[protein] + NH4(+)</text>
        <dbReference type="Rhea" id="RHEA:16441"/>
        <dbReference type="Rhea" id="RHEA-COMP:10207"/>
        <dbReference type="Rhea" id="RHEA-COMP:10208"/>
        <dbReference type="ChEBI" id="CHEBI:15377"/>
        <dbReference type="ChEBI" id="CHEBI:28938"/>
        <dbReference type="ChEBI" id="CHEBI:29973"/>
        <dbReference type="ChEBI" id="CHEBI:30011"/>
        <dbReference type="EC" id="3.5.1.44"/>
    </reaction>
</comment>
<comment type="domain">
    <text evidence="6">Contains a C-terminal catalytic domain, and an N-terminal region which modulates catalytic activity.</text>
</comment>
<feature type="domain" description="CheB-type methylesterase" evidence="10">
    <location>
        <begin position="177"/>
        <end position="373"/>
    </location>
</feature>
<organism evidence="11 12">
    <name type="scientific">Heliobacterium mobile</name>
    <name type="common">Heliobacillus mobilis</name>
    <dbReference type="NCBI Taxonomy" id="28064"/>
    <lineage>
        <taxon>Bacteria</taxon>
        <taxon>Bacillati</taxon>
        <taxon>Bacillota</taxon>
        <taxon>Clostridia</taxon>
        <taxon>Eubacteriales</taxon>
        <taxon>Heliobacteriaceae</taxon>
        <taxon>Heliobacterium</taxon>
    </lineage>
</organism>
<dbReference type="EC" id="3.1.1.61" evidence="6"/>
<dbReference type="HAMAP" id="MF_00099">
    <property type="entry name" value="CheB_chemtxs"/>
    <property type="match status" value="1"/>
</dbReference>
<dbReference type="CDD" id="cd16432">
    <property type="entry name" value="CheB_Rec"/>
    <property type="match status" value="1"/>
</dbReference>
<dbReference type="InterPro" id="IPR000673">
    <property type="entry name" value="Sig_transdc_resp-reg_Me-estase"/>
</dbReference>
<comment type="similarity">
    <text evidence="6">Belongs to the CheB family.</text>
</comment>
<dbReference type="Pfam" id="PF00072">
    <property type="entry name" value="Response_reg"/>
    <property type="match status" value="1"/>
</dbReference>
<evidence type="ECO:0000256" key="8">
    <source>
        <dbReference type="PROSITE-ProRule" id="PRU00169"/>
    </source>
</evidence>
<dbReference type="PANTHER" id="PTHR42872">
    <property type="entry name" value="PROTEIN-GLUTAMATE METHYLESTERASE/PROTEIN-GLUTAMINE GLUTAMINASE"/>
    <property type="match status" value="1"/>
</dbReference>
<evidence type="ECO:0000256" key="6">
    <source>
        <dbReference type="HAMAP-Rule" id="MF_00099"/>
    </source>
</evidence>
<dbReference type="GO" id="GO:0050568">
    <property type="term" value="F:protein-glutamine glutaminase activity"/>
    <property type="evidence" value="ECO:0007669"/>
    <property type="project" value="UniProtKB-UniRule"/>
</dbReference>
<accession>A0A6I3SJ32</accession>
<evidence type="ECO:0000259" key="10">
    <source>
        <dbReference type="PROSITE" id="PS50122"/>
    </source>
</evidence>
<feature type="active site" evidence="6 7">
    <location>
        <position position="189"/>
    </location>
</feature>
<dbReference type="OrthoDB" id="9793421at2"/>
<dbReference type="GO" id="GO:0008168">
    <property type="term" value="F:methyltransferase activity"/>
    <property type="evidence" value="ECO:0007669"/>
    <property type="project" value="UniProtKB-KW"/>
</dbReference>
<reference evidence="11 12" key="1">
    <citation type="submission" date="2019-11" db="EMBL/GenBank/DDBJ databases">
        <title>Whole-genome sequence of a the green, strictly anaerobic photosynthetic bacterium Heliobacillus mobilis DSM 6151.</title>
        <authorList>
            <person name="Kyndt J.A."/>
            <person name="Meyer T.E."/>
        </authorList>
    </citation>
    <scope>NUCLEOTIDE SEQUENCE [LARGE SCALE GENOMIC DNA]</scope>
    <source>
        <strain evidence="11 12">DSM 6151</strain>
    </source>
</reference>
<keyword evidence="11" id="KW-0489">Methyltransferase</keyword>
<dbReference type="Gene3D" id="3.40.50.180">
    <property type="entry name" value="Methylesterase CheB, C-terminal domain"/>
    <property type="match status" value="1"/>
</dbReference>
<dbReference type="PROSITE" id="PS50122">
    <property type="entry name" value="CHEB"/>
    <property type="match status" value="1"/>
</dbReference>
<dbReference type="GO" id="GO:0000156">
    <property type="term" value="F:phosphorelay response regulator activity"/>
    <property type="evidence" value="ECO:0007669"/>
    <property type="project" value="InterPro"/>
</dbReference>
<keyword evidence="2 6" id="KW-0145">Chemotaxis</keyword>
<evidence type="ECO:0000256" key="3">
    <source>
        <dbReference type="ARBA" id="ARBA00022801"/>
    </source>
</evidence>
<feature type="active site" evidence="6 7">
    <location>
        <position position="216"/>
    </location>
</feature>
<keyword evidence="3 6" id="KW-0378">Hydrolase</keyword>
<dbReference type="GO" id="GO:0005737">
    <property type="term" value="C:cytoplasm"/>
    <property type="evidence" value="ECO:0007669"/>
    <property type="project" value="UniProtKB-SubCell"/>
</dbReference>
<dbReference type="InterPro" id="IPR035909">
    <property type="entry name" value="CheB_C"/>
</dbReference>
<dbReference type="Proteomes" id="UP000430670">
    <property type="component" value="Unassembled WGS sequence"/>
</dbReference>
<dbReference type="SUPFAM" id="SSF52738">
    <property type="entry name" value="Methylesterase CheB, C-terminal domain"/>
    <property type="match status" value="1"/>
</dbReference>
<comment type="PTM">
    <text evidence="6">Phosphorylated by CheA. Phosphorylation of the N-terminal regulatory domain activates the methylesterase activity.</text>
</comment>